<dbReference type="EMBL" id="JAGGNH010000008">
    <property type="protein sequence ID" value="KAJ0964787.1"/>
    <property type="molecule type" value="Genomic_DNA"/>
</dbReference>
<keyword evidence="2" id="KW-1185">Reference proteome</keyword>
<evidence type="ECO:0000313" key="1">
    <source>
        <dbReference type="EMBL" id="KAJ0964787.1"/>
    </source>
</evidence>
<organism evidence="1 2">
    <name type="scientific">Dioscorea zingiberensis</name>
    <dbReference type="NCBI Taxonomy" id="325984"/>
    <lineage>
        <taxon>Eukaryota</taxon>
        <taxon>Viridiplantae</taxon>
        <taxon>Streptophyta</taxon>
        <taxon>Embryophyta</taxon>
        <taxon>Tracheophyta</taxon>
        <taxon>Spermatophyta</taxon>
        <taxon>Magnoliopsida</taxon>
        <taxon>Liliopsida</taxon>
        <taxon>Dioscoreales</taxon>
        <taxon>Dioscoreaceae</taxon>
        <taxon>Dioscorea</taxon>
    </lineage>
</organism>
<name>A0A9D5H6E2_9LILI</name>
<gene>
    <name evidence="1" type="ORF">J5N97_025925</name>
</gene>
<reference evidence="1" key="1">
    <citation type="submission" date="2021-03" db="EMBL/GenBank/DDBJ databases">
        <authorList>
            <person name="Li Z."/>
            <person name="Yang C."/>
        </authorList>
    </citation>
    <scope>NUCLEOTIDE SEQUENCE</scope>
    <source>
        <strain evidence="1">Dzin_1.0</strain>
        <tissue evidence="1">Leaf</tissue>
    </source>
</reference>
<reference evidence="1" key="2">
    <citation type="journal article" date="2022" name="Hortic Res">
        <title>The genome of Dioscorea zingiberensis sheds light on the biosynthesis, origin and evolution of the medicinally important diosgenin saponins.</title>
        <authorList>
            <person name="Li Y."/>
            <person name="Tan C."/>
            <person name="Li Z."/>
            <person name="Guo J."/>
            <person name="Li S."/>
            <person name="Chen X."/>
            <person name="Wang C."/>
            <person name="Dai X."/>
            <person name="Yang H."/>
            <person name="Song W."/>
            <person name="Hou L."/>
            <person name="Xu J."/>
            <person name="Tong Z."/>
            <person name="Xu A."/>
            <person name="Yuan X."/>
            <person name="Wang W."/>
            <person name="Yang Q."/>
            <person name="Chen L."/>
            <person name="Sun Z."/>
            <person name="Wang K."/>
            <person name="Pan B."/>
            <person name="Chen J."/>
            <person name="Bao Y."/>
            <person name="Liu F."/>
            <person name="Qi X."/>
            <person name="Gang D.R."/>
            <person name="Wen J."/>
            <person name="Li J."/>
        </authorList>
    </citation>
    <scope>NUCLEOTIDE SEQUENCE</scope>
    <source>
        <strain evidence="1">Dzin_1.0</strain>
    </source>
</reference>
<sequence length="99" mass="10493">MAILGKDLEELRPLSSIHGEAKGRIGTAANQPAASHQPRAAFVLAAAPKLPLPARATEAAPQRSAAGALILVNPVGVPLIQTDHLQRPKFTTVLWEFFP</sequence>
<dbReference type="AlphaFoldDB" id="A0A9D5H6E2"/>
<accession>A0A9D5H6E2</accession>
<protein>
    <submittedName>
        <fullName evidence="1">Uncharacterized protein</fullName>
    </submittedName>
</protein>
<proteinExistence type="predicted"/>
<comment type="caution">
    <text evidence="1">The sequence shown here is derived from an EMBL/GenBank/DDBJ whole genome shotgun (WGS) entry which is preliminary data.</text>
</comment>
<evidence type="ECO:0000313" key="2">
    <source>
        <dbReference type="Proteomes" id="UP001085076"/>
    </source>
</evidence>
<dbReference type="Proteomes" id="UP001085076">
    <property type="component" value="Miscellaneous, Linkage group lg08"/>
</dbReference>